<accession>A0A6A3C6G5</accession>
<evidence type="ECO:0000256" key="2">
    <source>
        <dbReference type="ARBA" id="ARBA00022771"/>
    </source>
</evidence>
<evidence type="ECO:0000256" key="3">
    <source>
        <dbReference type="ARBA" id="ARBA00022833"/>
    </source>
</evidence>
<feature type="region of interest" description="Disordered" evidence="5">
    <location>
        <begin position="1"/>
        <end position="54"/>
    </location>
</feature>
<dbReference type="EMBL" id="VEPZ02000472">
    <property type="protein sequence ID" value="KAE8724396.1"/>
    <property type="molecule type" value="Genomic_DNA"/>
</dbReference>
<reference evidence="7" key="1">
    <citation type="submission" date="2019-09" db="EMBL/GenBank/DDBJ databases">
        <title>Draft genome information of white flower Hibiscus syriacus.</title>
        <authorList>
            <person name="Kim Y.-M."/>
        </authorList>
    </citation>
    <scope>NUCLEOTIDE SEQUENCE [LARGE SCALE GENOMIC DNA]</scope>
    <source>
        <strain evidence="7">YM2019G1</strain>
    </source>
</reference>
<dbReference type="GO" id="GO:0008270">
    <property type="term" value="F:zinc ion binding"/>
    <property type="evidence" value="ECO:0007669"/>
    <property type="project" value="UniProtKB-KW"/>
</dbReference>
<dbReference type="Proteomes" id="UP000436088">
    <property type="component" value="Unassembled WGS sequence"/>
</dbReference>
<dbReference type="GO" id="GO:0043161">
    <property type="term" value="P:proteasome-mediated ubiquitin-dependent protein catabolic process"/>
    <property type="evidence" value="ECO:0007669"/>
    <property type="project" value="TreeGrafter"/>
</dbReference>
<organism evidence="7 8">
    <name type="scientific">Hibiscus syriacus</name>
    <name type="common">Rose of Sharon</name>
    <dbReference type="NCBI Taxonomy" id="106335"/>
    <lineage>
        <taxon>Eukaryota</taxon>
        <taxon>Viridiplantae</taxon>
        <taxon>Streptophyta</taxon>
        <taxon>Embryophyta</taxon>
        <taxon>Tracheophyta</taxon>
        <taxon>Spermatophyta</taxon>
        <taxon>Magnoliopsida</taxon>
        <taxon>eudicotyledons</taxon>
        <taxon>Gunneridae</taxon>
        <taxon>Pentapetalae</taxon>
        <taxon>rosids</taxon>
        <taxon>malvids</taxon>
        <taxon>Malvales</taxon>
        <taxon>Malvaceae</taxon>
        <taxon>Malvoideae</taxon>
        <taxon>Hibiscus</taxon>
    </lineage>
</organism>
<dbReference type="PANTHER" id="PTHR44080">
    <property type="entry name" value="E3 UBIQUITIN-PROTEIN LIGASE COP1"/>
    <property type="match status" value="1"/>
</dbReference>
<comment type="caution">
    <text evidence="7">The sequence shown here is derived from an EMBL/GenBank/DDBJ whole genome shotgun (WGS) entry which is preliminary data.</text>
</comment>
<feature type="compositionally biased region" description="Pro residues" evidence="5">
    <location>
        <begin position="19"/>
        <end position="36"/>
    </location>
</feature>
<keyword evidence="1" id="KW-0479">Metal-binding</keyword>
<protein>
    <recommendedName>
        <fullName evidence="6">RING-type domain-containing protein</fullName>
    </recommendedName>
</protein>
<evidence type="ECO:0000256" key="5">
    <source>
        <dbReference type="SAM" id="MobiDB-lite"/>
    </source>
</evidence>
<evidence type="ECO:0000259" key="6">
    <source>
        <dbReference type="PROSITE" id="PS50089"/>
    </source>
</evidence>
<dbReference type="PROSITE" id="PS00518">
    <property type="entry name" value="ZF_RING_1"/>
    <property type="match status" value="1"/>
</dbReference>
<dbReference type="Gene3D" id="3.30.40.10">
    <property type="entry name" value="Zinc/RING finger domain, C3HC4 (zinc finger)"/>
    <property type="match status" value="1"/>
</dbReference>
<dbReference type="Pfam" id="PF13923">
    <property type="entry name" value="zf-C3HC4_2"/>
    <property type="match status" value="1"/>
</dbReference>
<dbReference type="InterPro" id="IPR042755">
    <property type="entry name" value="COP1"/>
</dbReference>
<name>A0A6A3C6G5_HIBSY</name>
<keyword evidence="2 4" id="KW-0863">Zinc-finger</keyword>
<sequence>MGESSMGGALVPTATKSEQPPPSPVSTATFPPPPPTIHHLPPTNPVQPSSAEEEASEIDLDKDMLCPICMQIIKDAFMTACGHSFCYMCILTHLRNKSDCPCCSHYLTNNRIFPSFLLNKMICLFSLRAPMSQFLVFGGTWTWKCLLRHRSKAGSIHGFLGPSCLSVGQIWREIWVRKEKVIWERLVWHPTHVPKHSTITWMAALDRLPTKDRLIAFGLQVDDLYVIYRCEKETRDHLFFQCVFSKQIWEEIIRLRHMRRSVMTGIGNLRGLPKKRGSVHVVATNPVENRTTESRRCVGSSCFGLVPLYHH</sequence>
<gene>
    <name evidence="7" type="ORF">F3Y22_tig00010533pilonHSYRG00293</name>
</gene>
<evidence type="ECO:0000256" key="1">
    <source>
        <dbReference type="ARBA" id="ARBA00022723"/>
    </source>
</evidence>
<dbReference type="SUPFAM" id="SSF57850">
    <property type="entry name" value="RING/U-box"/>
    <property type="match status" value="1"/>
</dbReference>
<dbReference type="PROSITE" id="PS50089">
    <property type="entry name" value="ZF_RING_2"/>
    <property type="match status" value="1"/>
</dbReference>
<dbReference type="InterPro" id="IPR001841">
    <property type="entry name" value="Znf_RING"/>
</dbReference>
<keyword evidence="8" id="KW-1185">Reference proteome</keyword>
<keyword evidence="3" id="KW-0862">Zinc</keyword>
<dbReference type="Pfam" id="PF13966">
    <property type="entry name" value="zf-RVT"/>
    <property type="match status" value="1"/>
</dbReference>
<evidence type="ECO:0000313" key="8">
    <source>
        <dbReference type="Proteomes" id="UP000436088"/>
    </source>
</evidence>
<evidence type="ECO:0000313" key="7">
    <source>
        <dbReference type="EMBL" id="KAE8724396.1"/>
    </source>
</evidence>
<evidence type="ECO:0000256" key="4">
    <source>
        <dbReference type="PROSITE-ProRule" id="PRU00175"/>
    </source>
</evidence>
<dbReference type="AlphaFoldDB" id="A0A6A3C6G5"/>
<proteinExistence type="predicted"/>
<feature type="domain" description="RING-type" evidence="6">
    <location>
        <begin position="66"/>
        <end position="104"/>
    </location>
</feature>
<dbReference type="GO" id="GO:0061630">
    <property type="term" value="F:ubiquitin protein ligase activity"/>
    <property type="evidence" value="ECO:0007669"/>
    <property type="project" value="InterPro"/>
</dbReference>
<dbReference type="CDD" id="cd16504">
    <property type="entry name" value="RING-HC_COP1"/>
    <property type="match status" value="1"/>
</dbReference>
<dbReference type="SMART" id="SM00184">
    <property type="entry name" value="RING"/>
    <property type="match status" value="1"/>
</dbReference>
<dbReference type="PANTHER" id="PTHR44080:SF8">
    <property type="entry name" value="E3 UBIQUITIN-PROTEIN LIGASE COP1-LIKE"/>
    <property type="match status" value="1"/>
</dbReference>
<dbReference type="InterPro" id="IPR017907">
    <property type="entry name" value="Znf_RING_CS"/>
</dbReference>
<dbReference type="InterPro" id="IPR013083">
    <property type="entry name" value="Znf_RING/FYVE/PHD"/>
</dbReference>
<dbReference type="InterPro" id="IPR026960">
    <property type="entry name" value="RVT-Znf"/>
</dbReference>